<dbReference type="RefSeq" id="WP_160760188.1">
    <property type="nucleotide sequence ID" value="NZ_BAAADZ010000002.1"/>
</dbReference>
<evidence type="ECO:0000313" key="4">
    <source>
        <dbReference type="EMBL" id="MBB3774229.1"/>
    </source>
</evidence>
<dbReference type="GO" id="GO:0000160">
    <property type="term" value="P:phosphorelay signal transduction system"/>
    <property type="evidence" value="ECO:0007669"/>
    <property type="project" value="InterPro"/>
</dbReference>
<organism evidence="5 6">
    <name type="scientific">Erythrobacter ramosus</name>
    <dbReference type="NCBI Taxonomy" id="35811"/>
    <lineage>
        <taxon>Bacteria</taxon>
        <taxon>Pseudomonadati</taxon>
        <taxon>Pseudomonadota</taxon>
        <taxon>Alphaproteobacteria</taxon>
        <taxon>Sphingomonadales</taxon>
        <taxon>Erythrobacteraceae</taxon>
        <taxon>Erythrobacter/Porphyrobacter group</taxon>
        <taxon>Erythrobacter</taxon>
    </lineage>
</organism>
<dbReference type="EMBL" id="WTYB01000001">
    <property type="protein sequence ID" value="MXP38113.1"/>
    <property type="molecule type" value="Genomic_DNA"/>
</dbReference>
<comment type="caution">
    <text evidence="5">The sequence shown here is derived from an EMBL/GenBank/DDBJ whole genome shotgun (WGS) entry which is preliminary data.</text>
</comment>
<dbReference type="Proteomes" id="UP000430021">
    <property type="component" value="Unassembled WGS sequence"/>
</dbReference>
<evidence type="ECO:0000256" key="2">
    <source>
        <dbReference type="PROSITE-ProRule" id="PRU01091"/>
    </source>
</evidence>
<name>A0A6I4UL27_9SPHN</name>
<dbReference type="GO" id="GO:0003677">
    <property type="term" value="F:DNA binding"/>
    <property type="evidence" value="ECO:0007669"/>
    <property type="project" value="UniProtKB-UniRule"/>
</dbReference>
<dbReference type="CDD" id="cd00383">
    <property type="entry name" value="trans_reg_C"/>
    <property type="match status" value="1"/>
</dbReference>
<sequence length="119" mass="13460">MSARGEFPDGDVMISRFREAGDVTLDLFHSDGRVEDRWLDLLPREFALLWRLAEYPGERMTRQQLLAEVWRIQLDPDANILAIHVARVRAKLEPFGLAHLIAAHPDGGYFLDVPPAAGL</sequence>
<dbReference type="AlphaFoldDB" id="A0A6I4UL27"/>
<dbReference type="EMBL" id="JACICE010000001">
    <property type="protein sequence ID" value="MBB3774229.1"/>
    <property type="molecule type" value="Genomic_DNA"/>
</dbReference>
<keyword evidence="7" id="KW-1185">Reference proteome</keyword>
<dbReference type="Gene3D" id="1.10.10.10">
    <property type="entry name" value="Winged helix-like DNA-binding domain superfamily/Winged helix DNA-binding domain"/>
    <property type="match status" value="1"/>
</dbReference>
<dbReference type="InterPro" id="IPR016032">
    <property type="entry name" value="Sig_transdc_resp-reg_C-effctor"/>
</dbReference>
<reference evidence="5 6" key="1">
    <citation type="submission" date="2019-12" db="EMBL/GenBank/DDBJ databases">
        <title>Genomic-based taxomic classification of the family Erythrobacteraceae.</title>
        <authorList>
            <person name="Xu L."/>
        </authorList>
    </citation>
    <scope>NUCLEOTIDE SEQUENCE [LARGE SCALE GENOMIC DNA]</scope>
    <source>
        <strain evidence="5 6">JCM 10282</strain>
    </source>
</reference>
<proteinExistence type="predicted"/>
<keyword evidence="1 2" id="KW-0238">DNA-binding</keyword>
<dbReference type="InterPro" id="IPR036388">
    <property type="entry name" value="WH-like_DNA-bd_sf"/>
</dbReference>
<dbReference type="Proteomes" id="UP000548685">
    <property type="component" value="Unassembled WGS sequence"/>
</dbReference>
<feature type="DNA-binding region" description="OmpR/PhoB-type" evidence="2">
    <location>
        <begin position="15"/>
        <end position="113"/>
    </location>
</feature>
<dbReference type="SUPFAM" id="SSF46894">
    <property type="entry name" value="C-terminal effector domain of the bipartite response regulators"/>
    <property type="match status" value="1"/>
</dbReference>
<evidence type="ECO:0000313" key="7">
    <source>
        <dbReference type="Proteomes" id="UP000548685"/>
    </source>
</evidence>
<protein>
    <submittedName>
        <fullName evidence="4">DNA-binding response OmpR family regulator</fullName>
    </submittedName>
</protein>
<evidence type="ECO:0000256" key="1">
    <source>
        <dbReference type="ARBA" id="ARBA00023125"/>
    </source>
</evidence>
<evidence type="ECO:0000259" key="3">
    <source>
        <dbReference type="PROSITE" id="PS51755"/>
    </source>
</evidence>
<evidence type="ECO:0000313" key="5">
    <source>
        <dbReference type="EMBL" id="MXP38113.1"/>
    </source>
</evidence>
<dbReference type="PROSITE" id="PS51755">
    <property type="entry name" value="OMPR_PHOB"/>
    <property type="match status" value="1"/>
</dbReference>
<reference evidence="4 7" key="2">
    <citation type="submission" date="2020-08" db="EMBL/GenBank/DDBJ databases">
        <title>Genomic Encyclopedia of Type Strains, Phase IV (KMG-IV): sequencing the most valuable type-strain genomes for metagenomic binning, comparative biology and taxonomic classification.</title>
        <authorList>
            <person name="Goeker M."/>
        </authorList>
    </citation>
    <scope>NUCLEOTIDE SEQUENCE [LARGE SCALE GENOMIC DNA]</scope>
    <source>
        <strain evidence="4 7">DSM 8510</strain>
    </source>
</reference>
<evidence type="ECO:0000313" key="6">
    <source>
        <dbReference type="Proteomes" id="UP000430021"/>
    </source>
</evidence>
<dbReference type="Pfam" id="PF00486">
    <property type="entry name" value="Trans_reg_C"/>
    <property type="match status" value="1"/>
</dbReference>
<dbReference type="GO" id="GO:0006355">
    <property type="term" value="P:regulation of DNA-templated transcription"/>
    <property type="evidence" value="ECO:0007669"/>
    <property type="project" value="InterPro"/>
</dbReference>
<dbReference type="SMART" id="SM00862">
    <property type="entry name" value="Trans_reg_C"/>
    <property type="match status" value="1"/>
</dbReference>
<gene>
    <name evidence="4" type="ORF">FHS52_000172</name>
    <name evidence="5" type="ORF">GRI59_05725</name>
</gene>
<dbReference type="InterPro" id="IPR001867">
    <property type="entry name" value="OmpR/PhoB-type_DNA-bd"/>
</dbReference>
<accession>A0A6I4UL27</accession>
<feature type="domain" description="OmpR/PhoB-type" evidence="3">
    <location>
        <begin position="15"/>
        <end position="113"/>
    </location>
</feature>
<dbReference type="OrthoDB" id="7595335at2"/>